<dbReference type="AlphaFoldDB" id="A0A1G1YP33"/>
<gene>
    <name evidence="6" type="ORF">A3A24_00780</name>
</gene>
<evidence type="ECO:0000256" key="2">
    <source>
        <dbReference type="ARBA" id="ARBA00022741"/>
    </source>
</evidence>
<dbReference type="InterPro" id="IPR052032">
    <property type="entry name" value="ATP-dep_AA_Ligase"/>
</dbReference>
<dbReference type="InterPro" id="IPR011761">
    <property type="entry name" value="ATP-grasp"/>
</dbReference>
<proteinExistence type="predicted"/>
<evidence type="ECO:0000256" key="3">
    <source>
        <dbReference type="ARBA" id="ARBA00022840"/>
    </source>
</evidence>
<keyword evidence="1" id="KW-0436">Ligase</keyword>
<evidence type="ECO:0000313" key="7">
    <source>
        <dbReference type="Proteomes" id="UP000176512"/>
    </source>
</evidence>
<dbReference type="SUPFAM" id="SSF56059">
    <property type="entry name" value="Glutathione synthetase ATP-binding domain-like"/>
    <property type="match status" value="1"/>
</dbReference>
<feature type="domain" description="ATP-grasp" evidence="5">
    <location>
        <begin position="110"/>
        <end position="320"/>
    </location>
</feature>
<dbReference type="GO" id="GO:0005524">
    <property type="term" value="F:ATP binding"/>
    <property type="evidence" value="ECO:0007669"/>
    <property type="project" value="UniProtKB-UniRule"/>
</dbReference>
<dbReference type="GO" id="GO:0046872">
    <property type="term" value="F:metal ion binding"/>
    <property type="evidence" value="ECO:0007669"/>
    <property type="project" value="InterPro"/>
</dbReference>
<comment type="caution">
    <text evidence="6">The sequence shown here is derived from an EMBL/GenBank/DDBJ whole genome shotgun (WGS) entry which is preliminary data.</text>
</comment>
<evidence type="ECO:0000256" key="4">
    <source>
        <dbReference type="PROSITE-ProRule" id="PRU00409"/>
    </source>
</evidence>
<organism evidence="6 7">
    <name type="scientific">Candidatus Buchananbacteria bacterium RIFCSPLOWO2_01_FULL_46_12</name>
    <dbReference type="NCBI Taxonomy" id="1797546"/>
    <lineage>
        <taxon>Bacteria</taxon>
        <taxon>Candidatus Buchananiibacteriota</taxon>
    </lineage>
</organism>
<dbReference type="EMBL" id="MHIP01000037">
    <property type="protein sequence ID" value="OGY54122.1"/>
    <property type="molecule type" value="Genomic_DNA"/>
</dbReference>
<dbReference type="Gene3D" id="3.30.470.20">
    <property type="entry name" value="ATP-grasp fold, B domain"/>
    <property type="match status" value="1"/>
</dbReference>
<name>A0A1G1YP33_9BACT</name>
<dbReference type="PANTHER" id="PTHR43585">
    <property type="entry name" value="FUMIPYRROLE BIOSYNTHESIS PROTEIN C"/>
    <property type="match status" value="1"/>
</dbReference>
<accession>A0A1G1YP33</accession>
<reference evidence="6 7" key="1">
    <citation type="journal article" date="2016" name="Nat. Commun.">
        <title>Thousands of microbial genomes shed light on interconnected biogeochemical processes in an aquifer system.</title>
        <authorList>
            <person name="Anantharaman K."/>
            <person name="Brown C.T."/>
            <person name="Hug L.A."/>
            <person name="Sharon I."/>
            <person name="Castelle C.J."/>
            <person name="Probst A.J."/>
            <person name="Thomas B.C."/>
            <person name="Singh A."/>
            <person name="Wilkins M.J."/>
            <person name="Karaoz U."/>
            <person name="Brodie E.L."/>
            <person name="Williams K.H."/>
            <person name="Hubbard S.S."/>
            <person name="Banfield J.F."/>
        </authorList>
    </citation>
    <scope>NUCLEOTIDE SEQUENCE [LARGE SCALE GENOMIC DNA]</scope>
</reference>
<dbReference type="PROSITE" id="PS50975">
    <property type="entry name" value="ATP_GRASP"/>
    <property type="match status" value="1"/>
</dbReference>
<protein>
    <recommendedName>
        <fullName evidence="5">ATP-grasp domain-containing protein</fullName>
    </recommendedName>
</protein>
<dbReference type="GO" id="GO:0016874">
    <property type="term" value="F:ligase activity"/>
    <property type="evidence" value="ECO:0007669"/>
    <property type="project" value="UniProtKB-KW"/>
</dbReference>
<evidence type="ECO:0000259" key="5">
    <source>
        <dbReference type="PROSITE" id="PS50975"/>
    </source>
</evidence>
<evidence type="ECO:0000313" key="6">
    <source>
        <dbReference type="EMBL" id="OGY54122.1"/>
    </source>
</evidence>
<dbReference type="Pfam" id="PF13535">
    <property type="entry name" value="ATP-grasp_4"/>
    <property type="match status" value="1"/>
</dbReference>
<keyword evidence="3 4" id="KW-0067">ATP-binding</keyword>
<dbReference type="PANTHER" id="PTHR43585:SF2">
    <property type="entry name" value="ATP-GRASP ENZYME FSQD"/>
    <property type="match status" value="1"/>
</dbReference>
<dbReference type="Proteomes" id="UP000176512">
    <property type="component" value="Unassembled WGS sequence"/>
</dbReference>
<dbReference type="PROSITE" id="PS00867">
    <property type="entry name" value="CPSASE_2"/>
    <property type="match status" value="1"/>
</dbReference>
<keyword evidence="2 4" id="KW-0547">Nucleotide-binding</keyword>
<dbReference type="InterPro" id="IPR005479">
    <property type="entry name" value="CPAse_ATP-bd"/>
</dbReference>
<sequence length="423" mass="47173">MATKPKKKIAVICPTHRDIRELAILQALRDFAVIWYGDDVSERLEGFSVFDFLSVARSRLSHEDLSGIISTDDYPGSILGSVLAREFNVSAPRPEVLIACQHKLECRHLGRRLVPEAIPAFSLVDPISGDFVAGEAALSFPFFVKPVKSFFSIFASVVSNHDDMVRIAKHAGPTLKEFAAPLNQLAERYAPFAMHAEYLLAEELMRGVQVTVEGYVWNGKATIMGVVDSVMFPGTISFRQFVYPSGLPGCVQAKMSDIAARFMEGIGFDNGLFNIEMMYDERDGSIRIIEVNPRMSSQFADLFEKVDGVNSYEVLLNIALGQEPMYARGKGKHTVAVSHVLRTFSDKKILRVPDKEHEDALLKRFPDMRIELFGKPGETLSALLQDGNSFRYGIINLGGESLEDVAWRIQECEKHLAFEFGPL</sequence>
<evidence type="ECO:0000256" key="1">
    <source>
        <dbReference type="ARBA" id="ARBA00022598"/>
    </source>
</evidence>